<evidence type="ECO:0000256" key="5">
    <source>
        <dbReference type="ARBA" id="ARBA00022989"/>
    </source>
</evidence>
<evidence type="ECO:0000256" key="6">
    <source>
        <dbReference type="ARBA" id="ARBA00023136"/>
    </source>
</evidence>
<evidence type="ECO:0000259" key="8">
    <source>
        <dbReference type="Pfam" id="PF02397"/>
    </source>
</evidence>
<dbReference type="InterPro" id="IPR017475">
    <property type="entry name" value="EPS_sugar_tfrase"/>
</dbReference>
<keyword evidence="10" id="KW-1185">Reference proteome</keyword>
<dbReference type="InterPro" id="IPR003362">
    <property type="entry name" value="Bact_transf"/>
</dbReference>
<sequence length="450" mass="52899">MRTKTGRYSGYIRPFSYLIDFIIINIFAAYIAHFPVEHILFPAVLSIAWFCIAAQLGFYEVYRYTKVIAILNCALRQGSLFAIVSFALAFFYAKETSFHAIVLFIFTSFGLILIIKFSIYFFLRKYRVLFGGNFRRVVLFGNSKTVEPLQHFFTENLDYGYKLIHVFDFDHDKKTKINEMFAFVLNNRIDEMYCSMSDLSQNQMSDIVDFADNNLKTLKFIPDEKQLLFRNFTFEYYDYIPVITLRNIRLDEKFNKIVKRIFDIAFSILIIIGILSWLTPILAVLIKFETRGPIFFKQKRNGLNNQEFYCYKFRSMEINDEAHLNQVSKNDTRVTKIGKIIRKTSMDELPQFFNVLQGNMSVVGPRPHMVSHTEKYALKVDKFMVRHFIKPGITGLAQTRGFRGEVESDHDIINRVKYDIFYVENWSILLDIKIILTTIYNTLKGDKKAY</sequence>
<evidence type="ECO:0000256" key="1">
    <source>
        <dbReference type="ARBA" id="ARBA00004141"/>
    </source>
</evidence>
<feature type="transmembrane region" description="Helical" evidence="7">
    <location>
        <begin position="12"/>
        <end position="33"/>
    </location>
</feature>
<feature type="transmembrane region" description="Helical" evidence="7">
    <location>
        <begin position="261"/>
        <end position="286"/>
    </location>
</feature>
<protein>
    <submittedName>
        <fullName evidence="9">Exopolysaccharide biosynthesis polyprenyl glycosylphosphotransferase</fullName>
    </submittedName>
</protein>
<name>A0A940XDH0_9FLAO</name>
<dbReference type="PANTHER" id="PTHR30576:SF0">
    <property type="entry name" value="UNDECAPRENYL-PHOSPHATE N-ACETYLGALACTOSAMINYL 1-PHOSPHATE TRANSFERASE-RELATED"/>
    <property type="match status" value="1"/>
</dbReference>
<keyword evidence="5 7" id="KW-1133">Transmembrane helix</keyword>
<evidence type="ECO:0000256" key="7">
    <source>
        <dbReference type="SAM" id="Phobius"/>
    </source>
</evidence>
<keyword evidence="6 7" id="KW-0472">Membrane</keyword>
<proteinExistence type="inferred from homology"/>
<dbReference type="Pfam" id="PF13727">
    <property type="entry name" value="CoA_binding_3"/>
    <property type="match status" value="1"/>
</dbReference>
<reference evidence="9 10" key="1">
    <citation type="submission" date="2021-03" db="EMBL/GenBank/DDBJ databases">
        <title>Flavobacterium Flabelliformis Sp. Nov. And Flavobacterium Geliluteum Sp. Nov., Two Novel Multidrug Resistant Psychrophilic Species Isolated From Antarctica.</title>
        <authorList>
            <person name="Kralova S."/>
            <person name="Busse H.J."/>
            <person name="Bezdicek M."/>
            <person name="Nykrynova M."/>
            <person name="Kroupova E."/>
            <person name="Krsek D."/>
            <person name="Sedlacek I."/>
        </authorList>
    </citation>
    <scope>NUCLEOTIDE SEQUENCE [LARGE SCALE GENOMIC DNA]</scope>
    <source>
        <strain evidence="9 10">P7388</strain>
    </source>
</reference>
<dbReference type="PANTHER" id="PTHR30576">
    <property type="entry name" value="COLANIC BIOSYNTHESIS UDP-GLUCOSE LIPID CARRIER TRANSFERASE"/>
    <property type="match status" value="1"/>
</dbReference>
<evidence type="ECO:0000313" key="9">
    <source>
        <dbReference type="EMBL" id="MBP4137273.1"/>
    </source>
</evidence>
<comment type="subcellular location">
    <subcellularLocation>
        <location evidence="1">Membrane</location>
        <topology evidence="1">Multi-pass membrane protein</topology>
    </subcellularLocation>
</comment>
<comment type="caution">
    <text evidence="9">The sequence shown here is derived from an EMBL/GenBank/DDBJ whole genome shotgun (WGS) entry which is preliminary data.</text>
</comment>
<evidence type="ECO:0000256" key="3">
    <source>
        <dbReference type="ARBA" id="ARBA00022679"/>
    </source>
</evidence>
<feature type="transmembrane region" description="Helical" evidence="7">
    <location>
        <begin position="98"/>
        <end position="123"/>
    </location>
</feature>
<dbReference type="AlphaFoldDB" id="A0A940XDH0"/>
<dbReference type="GO" id="GO:0016020">
    <property type="term" value="C:membrane"/>
    <property type="evidence" value="ECO:0007669"/>
    <property type="project" value="UniProtKB-SubCell"/>
</dbReference>
<comment type="similarity">
    <text evidence="2">Belongs to the bacterial sugar transferase family.</text>
</comment>
<evidence type="ECO:0000313" key="10">
    <source>
        <dbReference type="Proteomes" id="UP000675047"/>
    </source>
</evidence>
<feature type="transmembrane region" description="Helical" evidence="7">
    <location>
        <begin position="39"/>
        <end position="62"/>
    </location>
</feature>
<gene>
    <name evidence="9" type="ORF">J3495_04160</name>
</gene>
<feature type="domain" description="Bacterial sugar transferase" evidence="8">
    <location>
        <begin position="259"/>
        <end position="443"/>
    </location>
</feature>
<dbReference type="NCBIfam" id="TIGR03025">
    <property type="entry name" value="EPS_sugtrans"/>
    <property type="match status" value="1"/>
</dbReference>
<keyword evidence="3" id="KW-0808">Transferase</keyword>
<dbReference type="Pfam" id="PF02397">
    <property type="entry name" value="Bac_transf"/>
    <property type="match status" value="1"/>
</dbReference>
<keyword evidence="4 7" id="KW-0812">Transmembrane</keyword>
<evidence type="ECO:0000256" key="4">
    <source>
        <dbReference type="ARBA" id="ARBA00022692"/>
    </source>
</evidence>
<feature type="transmembrane region" description="Helical" evidence="7">
    <location>
        <begin position="74"/>
        <end position="92"/>
    </location>
</feature>
<dbReference type="EMBL" id="JAGFBV010000005">
    <property type="protein sequence ID" value="MBP4137273.1"/>
    <property type="molecule type" value="Genomic_DNA"/>
</dbReference>
<dbReference type="Proteomes" id="UP000675047">
    <property type="component" value="Unassembled WGS sequence"/>
</dbReference>
<accession>A0A940XDH0</accession>
<evidence type="ECO:0000256" key="2">
    <source>
        <dbReference type="ARBA" id="ARBA00006464"/>
    </source>
</evidence>
<dbReference type="GO" id="GO:0016780">
    <property type="term" value="F:phosphotransferase activity, for other substituted phosphate groups"/>
    <property type="evidence" value="ECO:0007669"/>
    <property type="project" value="TreeGrafter"/>
</dbReference>
<dbReference type="RefSeq" id="WP_210665317.1">
    <property type="nucleotide sequence ID" value="NZ_JAGFBV010000005.1"/>
</dbReference>
<organism evidence="9 10">
    <name type="scientific">Flavobacterium geliluteum</name>
    <dbReference type="NCBI Taxonomy" id="2816120"/>
    <lineage>
        <taxon>Bacteria</taxon>
        <taxon>Pseudomonadati</taxon>
        <taxon>Bacteroidota</taxon>
        <taxon>Flavobacteriia</taxon>
        <taxon>Flavobacteriales</taxon>
        <taxon>Flavobacteriaceae</taxon>
        <taxon>Flavobacterium</taxon>
    </lineage>
</organism>